<dbReference type="PANTHER" id="PTHR34847:SF1">
    <property type="entry name" value="NODULATION PROTEIN U"/>
    <property type="match status" value="1"/>
</dbReference>
<dbReference type="InterPro" id="IPR031730">
    <property type="entry name" value="Carbam_trans_C"/>
</dbReference>
<organism evidence="4 5">
    <name type="scientific">Conexibacter woesei (strain DSM 14684 / CCUG 47730 / CIP 108061 / JCM 11494 / NBRC 100937 / ID131577)</name>
    <dbReference type="NCBI Taxonomy" id="469383"/>
    <lineage>
        <taxon>Bacteria</taxon>
        <taxon>Bacillati</taxon>
        <taxon>Actinomycetota</taxon>
        <taxon>Thermoleophilia</taxon>
        <taxon>Solirubrobacterales</taxon>
        <taxon>Conexibacteraceae</taxon>
        <taxon>Conexibacter</taxon>
    </lineage>
</organism>
<dbReference type="GO" id="GO:0016740">
    <property type="term" value="F:transferase activity"/>
    <property type="evidence" value="ECO:0007669"/>
    <property type="project" value="UniProtKB-KW"/>
</dbReference>
<dbReference type="InterPro" id="IPR003696">
    <property type="entry name" value="Carbtransf_dom"/>
</dbReference>
<dbReference type="Proteomes" id="UP000008229">
    <property type="component" value="Chromosome"/>
</dbReference>
<gene>
    <name evidence="4" type="ordered locus">Cwoe_2445</name>
</gene>
<reference evidence="4 5" key="1">
    <citation type="journal article" date="2010" name="Stand. Genomic Sci.">
        <title>Complete genome sequence of Conexibacter woesei type strain (ID131577).</title>
        <authorList>
            <person name="Pukall R."/>
            <person name="Lapidus A."/>
            <person name="Glavina Del Rio T."/>
            <person name="Copeland A."/>
            <person name="Tice H."/>
            <person name="Cheng J.-F."/>
            <person name="Lucas S."/>
            <person name="Chen F."/>
            <person name="Nolan M."/>
            <person name="Bruce D."/>
            <person name="Goodwin L."/>
            <person name="Pitluck S."/>
            <person name="Mavromatis K."/>
            <person name="Ivanova N."/>
            <person name="Ovchinnikova G."/>
            <person name="Pati A."/>
            <person name="Chen A."/>
            <person name="Palaniappan K."/>
            <person name="Land M."/>
            <person name="Hauser L."/>
            <person name="Chang Y.-J."/>
            <person name="Jeffries C.D."/>
            <person name="Chain P."/>
            <person name="Meincke L."/>
            <person name="Sims D."/>
            <person name="Brettin T."/>
            <person name="Detter J.C."/>
            <person name="Rohde M."/>
            <person name="Goeker M."/>
            <person name="Bristow J."/>
            <person name="Eisen J.A."/>
            <person name="Markowitz V."/>
            <person name="Kyrpides N.C."/>
            <person name="Klenk H.-P."/>
            <person name="Hugenholtz P."/>
        </authorList>
    </citation>
    <scope>NUCLEOTIDE SEQUENCE [LARGE SCALE GENOMIC DNA]</scope>
    <source>
        <strain evidence="5">DSM 14684 / CIP 108061 / JCM 11494 / NBRC 100937 / ID131577</strain>
    </source>
</reference>
<sequence>MREWILGVGASHNGGACLIGDGELVVAIQEERLTRVKRSRLRPAFDTLAIRYCLDAAGIGVGDLALVAVSRDEPVALPESDLARNPLLAGDAAGAARGDAGAARALPPIAYVSHHRAHAAAAWFQSGFEDAAVLVIDGLGSPLEDCDPHERAVARRDGWETLSIYDCTAGRLRCVHKDVAPDRSWLSIGDRGMARFAGIGGMYSAVARQLFGEYLEAGKVMGLAPYGRPSLAPERFCRVADDGELTFLDDVPALFPGDARWPEHEVEYSDLAASVQAALEHAVLWAAAQARALTGSRRLAYAGGVALNCLANERIVREAGFDDVFVMPAAEDSGTSIGAAVAGAVEQGLTLRRRRIVRDAPGRGYGEVSGRAAIAAFPGAAGPPVGASPDVLAAALAAGAAVGWFHGGAELGPRALGSRSVLADPRRREVWPELNRRKGREGFRPLAPVVLAEHAEEWFELGPRPDSPFMLRVCAVREERRERIPAVVHVDGTARVQTLAEEANPPLHALLRAFHAATGVPVLVNTSFNAAGEPIVETPEDALWCAARLGLELVVLDGVAVALDGSAVDGARFVAAEHVCRRTAGRPAWAAEVETATPWGPARYWLEGAELRTLQELAERPLPLAAAGADPRREAVEQLRRRRLVRVERPA</sequence>
<dbReference type="PANTHER" id="PTHR34847">
    <property type="entry name" value="NODULATION PROTEIN U"/>
    <property type="match status" value="1"/>
</dbReference>
<dbReference type="SUPFAM" id="SSF53067">
    <property type="entry name" value="Actin-like ATPase domain"/>
    <property type="match status" value="1"/>
</dbReference>
<evidence type="ECO:0000256" key="1">
    <source>
        <dbReference type="ARBA" id="ARBA00006129"/>
    </source>
</evidence>
<dbReference type="Pfam" id="PF16861">
    <property type="entry name" value="Carbam_trans_C"/>
    <property type="match status" value="1"/>
</dbReference>
<dbReference type="EMBL" id="CP001854">
    <property type="protein sequence ID" value="ADB50868.1"/>
    <property type="molecule type" value="Genomic_DNA"/>
</dbReference>
<dbReference type="RefSeq" id="WP_012933919.1">
    <property type="nucleotide sequence ID" value="NC_013739.1"/>
</dbReference>
<dbReference type="eggNOG" id="COG2192">
    <property type="taxonomic scope" value="Bacteria"/>
</dbReference>
<proteinExistence type="inferred from homology"/>
<dbReference type="CDD" id="cd24098">
    <property type="entry name" value="ASKHA_NBD_TobZ_N"/>
    <property type="match status" value="1"/>
</dbReference>
<reference evidence="5" key="2">
    <citation type="submission" date="2010-01" db="EMBL/GenBank/DDBJ databases">
        <title>The complete genome of Conexibacter woesei DSM 14684.</title>
        <authorList>
            <consortium name="US DOE Joint Genome Institute (JGI-PGF)"/>
            <person name="Lucas S."/>
            <person name="Copeland A."/>
            <person name="Lapidus A."/>
            <person name="Glavina del Rio T."/>
            <person name="Dalin E."/>
            <person name="Tice H."/>
            <person name="Bruce D."/>
            <person name="Goodwin L."/>
            <person name="Pitluck S."/>
            <person name="Kyrpides N."/>
            <person name="Mavromatis K."/>
            <person name="Ivanova N."/>
            <person name="Mikhailova N."/>
            <person name="Chertkov O."/>
            <person name="Brettin T."/>
            <person name="Detter J.C."/>
            <person name="Han C."/>
            <person name="Larimer F."/>
            <person name="Land M."/>
            <person name="Hauser L."/>
            <person name="Markowitz V."/>
            <person name="Cheng J.-F."/>
            <person name="Hugenholtz P."/>
            <person name="Woyke T."/>
            <person name="Wu D."/>
            <person name="Pukall R."/>
            <person name="Steenblock K."/>
            <person name="Schneider S."/>
            <person name="Klenk H.-P."/>
            <person name="Eisen J.A."/>
        </authorList>
    </citation>
    <scope>NUCLEOTIDE SEQUENCE [LARGE SCALE GENOMIC DNA]</scope>
    <source>
        <strain evidence="5">DSM 14684 / CIP 108061 / JCM 11494 / NBRC 100937 / ID131577</strain>
    </source>
</reference>
<dbReference type="STRING" id="469383.Cwoe_2445"/>
<feature type="domain" description="Carbamoyltransferase" evidence="2">
    <location>
        <begin position="104"/>
        <end position="341"/>
    </location>
</feature>
<dbReference type="OrthoDB" id="9780777at2"/>
<comment type="similarity">
    <text evidence="1">Belongs to the NodU/CmcH family.</text>
</comment>
<dbReference type="KEGG" id="cwo:Cwoe_2445"/>
<keyword evidence="4" id="KW-0808">Transferase</keyword>
<dbReference type="HOGENOM" id="CLU_014411_2_1_11"/>
<name>D3F7K6_CONWI</name>
<feature type="domain" description="Carbamoyltransferase" evidence="2">
    <location>
        <begin position="5"/>
        <end position="64"/>
    </location>
</feature>
<dbReference type="Pfam" id="PF02543">
    <property type="entry name" value="Carbam_trans_N"/>
    <property type="match status" value="2"/>
</dbReference>
<dbReference type="AlphaFoldDB" id="D3F7K6"/>
<evidence type="ECO:0000259" key="3">
    <source>
        <dbReference type="Pfam" id="PF16861"/>
    </source>
</evidence>
<dbReference type="InterPro" id="IPR051338">
    <property type="entry name" value="NodU/CmcH_Carbamoyltrnsfr"/>
</dbReference>
<evidence type="ECO:0000313" key="4">
    <source>
        <dbReference type="EMBL" id="ADB50868.1"/>
    </source>
</evidence>
<evidence type="ECO:0000313" key="5">
    <source>
        <dbReference type="Proteomes" id="UP000008229"/>
    </source>
</evidence>
<keyword evidence="5" id="KW-1185">Reference proteome</keyword>
<dbReference type="InterPro" id="IPR038152">
    <property type="entry name" value="Carbam_trans_C_sf"/>
</dbReference>
<dbReference type="Gene3D" id="3.30.420.40">
    <property type="match status" value="2"/>
</dbReference>
<feature type="domain" description="Carbamoyltransferase C-terminal" evidence="3">
    <location>
        <begin position="393"/>
        <end position="561"/>
    </location>
</feature>
<dbReference type="InterPro" id="IPR043129">
    <property type="entry name" value="ATPase_NBD"/>
</dbReference>
<evidence type="ECO:0000259" key="2">
    <source>
        <dbReference type="Pfam" id="PF02543"/>
    </source>
</evidence>
<accession>D3F7K6</accession>
<dbReference type="Gene3D" id="3.90.870.20">
    <property type="entry name" value="Carbamoyltransferase, C-terminal domain"/>
    <property type="match status" value="1"/>
</dbReference>
<protein>
    <submittedName>
        <fullName evidence="4">Carbamoyltransferase</fullName>
    </submittedName>
</protein>